<dbReference type="Proteomes" id="UP001243623">
    <property type="component" value="Chromosome"/>
</dbReference>
<keyword evidence="1" id="KW-0472">Membrane</keyword>
<dbReference type="EMBL" id="CP120678">
    <property type="protein sequence ID" value="WIW69626.1"/>
    <property type="molecule type" value="Genomic_DNA"/>
</dbReference>
<dbReference type="Pfam" id="PF07454">
    <property type="entry name" value="SpoIIP"/>
    <property type="match status" value="1"/>
</dbReference>
<sequence length="375" mass="41576">MKMIKYKNIMLLTVLLLLVTVDVKAENMYYNMVDDSGKIVYTTGWKVRIGDEFITEDNNRYQITSIQGQIAYVKLLEKKDVAQLSHFFVSNFADLLELQRVYAQDNKKIAIYHTHNDEAYVPSDGTESSDSGNGGIIKVGNVFSDALAKEGLEPIHVDTNHVPHDDMAYERSRRTVVQLLKQSPAAIFDIHRDATPPEAYQANINGEDITKIQLVVGKYGPTGKQIEEYALQMKAASDEQYPGLVKGIFFAKGGDYNQDLHPKSMLLEVGSHTNNREAAERGIAMFAAVVPSVIGVTSANNSNIEGKSGVGTPAAGISGSVKSIGWIILFFVIGTAVFLFLSTGSMREAKGKLSNFRRKEFANFWGKKYNKDKEK</sequence>
<organism evidence="2 3">
    <name type="scientific">Selenobaculum gibii</name>
    <dbReference type="NCBI Taxonomy" id="3054208"/>
    <lineage>
        <taxon>Bacteria</taxon>
        <taxon>Bacillati</taxon>
        <taxon>Bacillota</taxon>
        <taxon>Negativicutes</taxon>
        <taxon>Selenomonadales</taxon>
        <taxon>Selenomonadaceae</taxon>
        <taxon>Selenobaculum</taxon>
    </lineage>
</organism>
<dbReference type="InterPro" id="IPR010897">
    <property type="entry name" value="Spore_II_P"/>
</dbReference>
<proteinExistence type="predicted"/>
<dbReference type="NCBIfam" id="TIGR02867">
    <property type="entry name" value="spore_II_P"/>
    <property type="match status" value="1"/>
</dbReference>
<accession>A0A9Y2AGM7</accession>
<gene>
    <name evidence="2" type="ORF">P3F81_06760</name>
</gene>
<dbReference type="KEGG" id="sgbi:P3F81_06760"/>
<evidence type="ECO:0000256" key="1">
    <source>
        <dbReference type="SAM" id="Phobius"/>
    </source>
</evidence>
<keyword evidence="1" id="KW-0812">Transmembrane</keyword>
<keyword evidence="1" id="KW-1133">Transmembrane helix</keyword>
<name>A0A9Y2AGM7_9FIRM</name>
<evidence type="ECO:0000313" key="3">
    <source>
        <dbReference type="Proteomes" id="UP001243623"/>
    </source>
</evidence>
<keyword evidence="3" id="KW-1185">Reference proteome</keyword>
<feature type="transmembrane region" description="Helical" evidence="1">
    <location>
        <begin position="323"/>
        <end position="342"/>
    </location>
</feature>
<dbReference type="RefSeq" id="WP_147668924.1">
    <property type="nucleotide sequence ID" value="NZ_CP120678.1"/>
</dbReference>
<dbReference type="AlphaFoldDB" id="A0A9Y2AGM7"/>
<evidence type="ECO:0000313" key="2">
    <source>
        <dbReference type="EMBL" id="WIW69626.1"/>
    </source>
</evidence>
<reference evidence="2" key="1">
    <citation type="submission" date="2023-03" db="EMBL/GenBank/DDBJ databases">
        <title>Selenobaculum gbiensis gen. nov. sp. nov., a new bacterium isolated from the gut microbiota of IBD patient.</title>
        <authorList>
            <person name="Yeo S."/>
            <person name="Park H."/>
            <person name="Huh C.S."/>
        </authorList>
    </citation>
    <scope>NUCLEOTIDE SEQUENCE</scope>
    <source>
        <strain evidence="2">ICN-92133</strain>
    </source>
</reference>
<protein>
    <submittedName>
        <fullName evidence="2">Stage II sporulation protein P</fullName>
    </submittedName>
</protein>